<dbReference type="Proteomes" id="UP000664731">
    <property type="component" value="Unassembled WGS sequence"/>
</dbReference>
<dbReference type="SUPFAM" id="SSF53335">
    <property type="entry name" value="S-adenosyl-L-methionine-dependent methyltransferases"/>
    <property type="match status" value="1"/>
</dbReference>
<accession>A0A939GYG2</accession>
<reference evidence="1" key="1">
    <citation type="submission" date="2021-03" db="EMBL/GenBank/DDBJ databases">
        <title>Comamonas denitrificans.</title>
        <authorList>
            <person name="Finster K."/>
        </authorList>
    </citation>
    <scope>NUCLEOTIDE SEQUENCE</scope>
    <source>
        <strain evidence="1">MM2021_4</strain>
    </source>
</reference>
<dbReference type="InterPro" id="IPR029063">
    <property type="entry name" value="SAM-dependent_MTases_sf"/>
</dbReference>
<gene>
    <name evidence="1" type="ORF">J1777_07145</name>
</gene>
<keyword evidence="1" id="KW-0808">Transferase</keyword>
<keyword evidence="2" id="KW-1185">Reference proteome</keyword>
<dbReference type="AlphaFoldDB" id="A0A939GYG2"/>
<dbReference type="GO" id="GO:0008168">
    <property type="term" value="F:methyltransferase activity"/>
    <property type="evidence" value="ECO:0007669"/>
    <property type="project" value="UniProtKB-KW"/>
</dbReference>
<dbReference type="Gene3D" id="3.40.50.150">
    <property type="entry name" value="Vaccinia Virus protein VP39"/>
    <property type="match status" value="1"/>
</dbReference>
<dbReference type="RefSeq" id="WP_207575126.1">
    <property type="nucleotide sequence ID" value="NZ_JAFNME010000012.1"/>
</dbReference>
<protein>
    <submittedName>
        <fullName evidence="1">Class I SAM-dependent methyltransferase</fullName>
    </submittedName>
</protein>
<sequence length="226" mass="26025">MKNTINIRPSQLLSIEDNFPEEVKFFMPPAQGAGSLTTLESISLIKLLRITKAKRIFEFGTYKGITTRLLLENYPNSYDQEPVIYTLDLPNIEGVEFIASDKEHALTSIKSRRKYIESKNSNLVKQLLTDSKKFDPSPYLNKFQFIFVDANHEVSYVKNDTEKALAMLDKNNPGTIIWHDYKSKDFPELTNYIDSLDIGMNIYHIENTMLAFCLIGVDEKNLKNKK</sequence>
<proteinExistence type="predicted"/>
<dbReference type="GO" id="GO:0032259">
    <property type="term" value="P:methylation"/>
    <property type="evidence" value="ECO:0007669"/>
    <property type="project" value="UniProtKB-KW"/>
</dbReference>
<organism evidence="1 2">
    <name type="scientific">Comamonas denitrificans</name>
    <dbReference type="NCBI Taxonomy" id="117506"/>
    <lineage>
        <taxon>Bacteria</taxon>
        <taxon>Pseudomonadati</taxon>
        <taxon>Pseudomonadota</taxon>
        <taxon>Betaproteobacteria</taxon>
        <taxon>Burkholderiales</taxon>
        <taxon>Comamonadaceae</taxon>
        <taxon>Comamonas</taxon>
    </lineage>
</organism>
<dbReference type="Pfam" id="PF13578">
    <property type="entry name" value="Methyltransf_24"/>
    <property type="match status" value="1"/>
</dbReference>
<name>A0A939GYG2_9BURK</name>
<dbReference type="EMBL" id="JAFNME010000012">
    <property type="protein sequence ID" value="MBO1249606.1"/>
    <property type="molecule type" value="Genomic_DNA"/>
</dbReference>
<keyword evidence="1" id="KW-0489">Methyltransferase</keyword>
<evidence type="ECO:0000313" key="2">
    <source>
        <dbReference type="Proteomes" id="UP000664731"/>
    </source>
</evidence>
<comment type="caution">
    <text evidence="1">The sequence shown here is derived from an EMBL/GenBank/DDBJ whole genome shotgun (WGS) entry which is preliminary data.</text>
</comment>
<evidence type="ECO:0000313" key="1">
    <source>
        <dbReference type="EMBL" id="MBO1249606.1"/>
    </source>
</evidence>